<reference evidence="2" key="1">
    <citation type="submission" date="2016-11" db="UniProtKB">
        <authorList>
            <consortium name="WormBaseParasite"/>
        </authorList>
    </citation>
    <scope>IDENTIFICATION</scope>
    <source>
        <strain evidence="2">KR3021</strain>
    </source>
</reference>
<accession>A0AC35U3L4</accession>
<protein>
    <submittedName>
        <fullName evidence="2">Anoctamin</fullName>
    </submittedName>
</protein>
<evidence type="ECO:0000313" key="2">
    <source>
        <dbReference type="WBParaSite" id="RSKR_0000709250.1"/>
    </source>
</evidence>
<proteinExistence type="predicted"/>
<organism evidence="1 2">
    <name type="scientific">Rhabditophanes sp. KR3021</name>
    <dbReference type="NCBI Taxonomy" id="114890"/>
    <lineage>
        <taxon>Eukaryota</taxon>
        <taxon>Metazoa</taxon>
        <taxon>Ecdysozoa</taxon>
        <taxon>Nematoda</taxon>
        <taxon>Chromadorea</taxon>
        <taxon>Rhabditida</taxon>
        <taxon>Tylenchina</taxon>
        <taxon>Panagrolaimomorpha</taxon>
        <taxon>Strongyloidoidea</taxon>
        <taxon>Alloionematidae</taxon>
        <taxon>Rhabditophanes</taxon>
    </lineage>
</organism>
<dbReference type="Proteomes" id="UP000095286">
    <property type="component" value="Unplaced"/>
</dbReference>
<evidence type="ECO:0000313" key="1">
    <source>
        <dbReference type="Proteomes" id="UP000095286"/>
    </source>
</evidence>
<dbReference type="WBParaSite" id="RSKR_0000709250.1">
    <property type="protein sequence ID" value="RSKR_0000709250.1"/>
    <property type="gene ID" value="RSKR_0000709250"/>
</dbReference>
<name>A0AC35U3L4_9BILA</name>
<sequence>MAISRTHTVTICARTMSVKNWKSFIVFVQGSYIIIEAFCHMHLNDEMNDFLDSTTLSAILLQIYYFTPSLFINLVWSYVQLFLLIFEIEDAWRIFQSTYTEYMNLHTDFDLMKNEKYQYLIDHLIASLNLSLVAATIVPIFLSAQIYMYATEAKNQSRFDVEAKLEVYNGKVAHTVDKYLDVDEEAKKNQKIRDLLCYKYLMDAELRRSTIHQFKITNKGVLGLHLLDHPLTNKPAGFAVHYVTQNDPNDIMELREIYFRDNGNLIKDPQTP</sequence>